<gene>
    <name evidence="2" type="ORF">FDP25_03180</name>
</gene>
<dbReference type="PANTHER" id="PTHR43591">
    <property type="entry name" value="METHYLTRANSFERASE"/>
    <property type="match status" value="1"/>
</dbReference>
<keyword evidence="2" id="KW-0808">Transferase</keyword>
<keyword evidence="2" id="KW-0489">Methyltransferase</keyword>
<evidence type="ECO:0000259" key="1">
    <source>
        <dbReference type="Pfam" id="PF13649"/>
    </source>
</evidence>
<organism evidence="2 3">
    <name type="scientific">Roseovarius bejariae</name>
    <dbReference type="NCBI Taxonomy" id="2576383"/>
    <lineage>
        <taxon>Bacteria</taxon>
        <taxon>Pseudomonadati</taxon>
        <taxon>Pseudomonadota</taxon>
        <taxon>Alphaproteobacteria</taxon>
        <taxon>Rhodobacterales</taxon>
        <taxon>Roseobacteraceae</taxon>
        <taxon>Roseovarius</taxon>
    </lineage>
</organism>
<proteinExistence type="predicted"/>
<evidence type="ECO:0000313" key="3">
    <source>
        <dbReference type="Proteomes" id="UP000564704"/>
    </source>
</evidence>
<dbReference type="InterPro" id="IPR029063">
    <property type="entry name" value="SAM-dependent_MTases_sf"/>
</dbReference>
<dbReference type="AlphaFoldDB" id="A0A844CZW9"/>
<dbReference type="CDD" id="cd02440">
    <property type="entry name" value="AdoMet_MTases"/>
    <property type="match status" value="1"/>
</dbReference>
<protein>
    <submittedName>
        <fullName evidence="2">Methyltransferase domain-containing protein</fullName>
    </submittedName>
</protein>
<dbReference type="SUPFAM" id="SSF53335">
    <property type="entry name" value="S-adenosyl-L-methionine-dependent methyltransferases"/>
    <property type="match status" value="1"/>
</dbReference>
<evidence type="ECO:0000313" key="2">
    <source>
        <dbReference type="EMBL" id="MRU14428.1"/>
    </source>
</evidence>
<reference evidence="2 3" key="1">
    <citation type="submission" date="2019-05" db="EMBL/GenBank/DDBJ databases">
        <title>Roseovarius bejariae sp. nov., a moderately halophylic bacterium isolated from a saline soil in Rambla Salada (Murcia).</title>
        <authorList>
            <person name="Castro D.J."/>
            <person name="Gomez-Altuve A."/>
            <person name="Reina J.C."/>
            <person name="Rodriguez M."/>
            <person name="Sampedro I."/>
            <person name="Llamas I."/>
            <person name="Martinez-Checa F."/>
        </authorList>
    </citation>
    <scope>NUCLEOTIDE SEQUENCE [LARGE SCALE GENOMIC DNA]</scope>
    <source>
        <strain evidence="2 3">A21</strain>
    </source>
</reference>
<dbReference type="Pfam" id="PF13649">
    <property type="entry name" value="Methyltransf_25"/>
    <property type="match status" value="1"/>
</dbReference>
<sequence>MFRPPVCYRFKTITLRADCVTLKAILTKLTGVTMTTNAATAGQVSKSAAEIYDEFFVPALFGQWAGPLCDAADIQPGHDVLDVACGTGATTREAARRMARKGRIVGLDRNQGMLDVARSRAPGIEWVEAVAEGIPYAGDTFHTVLCQFGLMFFDDRKKALDEMMRVLRPDGRIALSVWDDVANSPGYADMIELIAAMFGKEAAAALQAPFILGNKQELRQVMEDGGLAKANVTTMTGTARFASIRDWVRMDVRGWTLADYIDDAGFEALVAAAEKQLGRFAASDGSVAFPAPAHMAVWDSSP</sequence>
<dbReference type="GO" id="GO:0008168">
    <property type="term" value="F:methyltransferase activity"/>
    <property type="evidence" value="ECO:0007669"/>
    <property type="project" value="UniProtKB-KW"/>
</dbReference>
<feature type="domain" description="Methyltransferase" evidence="1">
    <location>
        <begin position="80"/>
        <end position="171"/>
    </location>
</feature>
<dbReference type="InterPro" id="IPR041698">
    <property type="entry name" value="Methyltransf_25"/>
</dbReference>
<name>A0A844CZW9_9RHOB</name>
<dbReference type="Gene3D" id="3.40.50.150">
    <property type="entry name" value="Vaccinia Virus protein VP39"/>
    <property type="match status" value="1"/>
</dbReference>
<keyword evidence="3" id="KW-1185">Reference proteome</keyword>
<dbReference type="GO" id="GO:0032259">
    <property type="term" value="P:methylation"/>
    <property type="evidence" value="ECO:0007669"/>
    <property type="project" value="UniProtKB-KW"/>
</dbReference>
<accession>A0A844CZW9</accession>
<dbReference type="EMBL" id="SZWE01000001">
    <property type="protein sequence ID" value="MRU14428.1"/>
    <property type="molecule type" value="Genomic_DNA"/>
</dbReference>
<dbReference type="Proteomes" id="UP000564704">
    <property type="component" value="Unassembled WGS sequence"/>
</dbReference>
<comment type="caution">
    <text evidence="2">The sequence shown here is derived from an EMBL/GenBank/DDBJ whole genome shotgun (WGS) entry which is preliminary data.</text>
</comment>
<dbReference type="OrthoDB" id="9787738at2"/>
<dbReference type="PANTHER" id="PTHR43591:SF24">
    <property type="entry name" value="2-METHOXY-6-POLYPRENYL-1,4-BENZOQUINOL METHYLASE, MITOCHONDRIAL"/>
    <property type="match status" value="1"/>
</dbReference>